<keyword evidence="1" id="KW-0472">Membrane</keyword>
<dbReference type="Proteomes" id="UP000076962">
    <property type="component" value="Unassembled WGS sequence"/>
</dbReference>
<dbReference type="AlphaFoldDB" id="A0A176S1Y4"/>
<reference evidence="2 3" key="1">
    <citation type="submission" date="2016-05" db="EMBL/GenBank/DDBJ databases">
        <title>Single-cell genome of chain-forming Candidatus Thiomargarita nelsonii and comparison to other large sulfur-oxidizing bacteria.</title>
        <authorList>
            <person name="Winkel M."/>
            <person name="Salman V."/>
            <person name="Woyke T."/>
            <person name="Schulz-Vogt H."/>
            <person name="Richter M."/>
            <person name="Flood B."/>
            <person name="Bailey J."/>
            <person name="Amann R."/>
            <person name="Mussmann M."/>
        </authorList>
    </citation>
    <scope>NUCLEOTIDE SEQUENCE [LARGE SCALE GENOMIC DNA]</scope>
    <source>
        <strain evidence="2 3">THI036</strain>
    </source>
</reference>
<keyword evidence="1" id="KW-0812">Transmembrane</keyword>
<keyword evidence="3" id="KW-1185">Reference proteome</keyword>
<proteinExistence type="predicted"/>
<protein>
    <submittedName>
        <fullName evidence="2">Uncharacterized protein</fullName>
    </submittedName>
</protein>
<evidence type="ECO:0000313" key="2">
    <source>
        <dbReference type="EMBL" id="OAD21919.1"/>
    </source>
</evidence>
<organism evidence="2 3">
    <name type="scientific">Candidatus Thiomargarita nelsonii</name>
    <dbReference type="NCBI Taxonomy" id="1003181"/>
    <lineage>
        <taxon>Bacteria</taxon>
        <taxon>Pseudomonadati</taxon>
        <taxon>Pseudomonadota</taxon>
        <taxon>Gammaproteobacteria</taxon>
        <taxon>Thiotrichales</taxon>
        <taxon>Thiotrichaceae</taxon>
        <taxon>Thiomargarita</taxon>
    </lineage>
</organism>
<feature type="transmembrane region" description="Helical" evidence="1">
    <location>
        <begin position="6"/>
        <end position="24"/>
    </location>
</feature>
<dbReference type="EMBL" id="LUTY01001297">
    <property type="protein sequence ID" value="OAD21919.1"/>
    <property type="molecule type" value="Genomic_DNA"/>
</dbReference>
<name>A0A176S1Y4_9GAMM</name>
<keyword evidence="1" id="KW-1133">Transmembrane helix</keyword>
<comment type="caution">
    <text evidence="2">The sequence shown here is derived from an EMBL/GenBank/DDBJ whole genome shotgun (WGS) entry which is preliminary data.</text>
</comment>
<accession>A0A176S1Y4</accession>
<evidence type="ECO:0000256" key="1">
    <source>
        <dbReference type="SAM" id="Phobius"/>
    </source>
</evidence>
<evidence type="ECO:0000313" key="3">
    <source>
        <dbReference type="Proteomes" id="UP000076962"/>
    </source>
</evidence>
<gene>
    <name evidence="2" type="ORF">THIOM_002300</name>
</gene>
<sequence length="50" mass="5915">MKVRYLVFSYFITTTSHILLLFYCRTRSVLAGIPTQSVGTRKTYYLLKTY</sequence>